<dbReference type="Proteomes" id="UP000683925">
    <property type="component" value="Unassembled WGS sequence"/>
</dbReference>
<dbReference type="OMA" id="TTLFWES"/>
<accession>A0A8S1YL79</accession>
<name>A0A8S1YL79_PAROT</name>
<keyword evidence="1" id="KW-1133">Transmembrane helix</keyword>
<dbReference type="EMBL" id="CAJJDP010000181">
    <property type="protein sequence ID" value="CAD8214443.1"/>
    <property type="molecule type" value="Genomic_DNA"/>
</dbReference>
<sequence length="214" mass="24445">MFNISVKFQLQVFLIINQIIIFNETIALFFLLEYSDFAPLPAADANAKFSENDLYALREASIIRGNYKDVASQYNGALLSTARVNTFWTPGIENSPLRNLLYYYPTGPGRLQGHVVAWLGQSIIVQFLQAYQINTVRFWMWDEDNRETDMQVFAIAADRKTENVIFDDIRTKSNVNVVKISDQLVSGLRFYSRGGNNLDHSGTSIIKIQAFYAF</sequence>
<keyword evidence="1" id="KW-0812">Transmembrane</keyword>
<dbReference type="OrthoDB" id="297106at2759"/>
<proteinExistence type="predicted"/>
<feature type="transmembrane region" description="Helical" evidence="1">
    <location>
        <begin position="12"/>
        <end position="32"/>
    </location>
</feature>
<keyword evidence="3" id="KW-1185">Reference proteome</keyword>
<reference evidence="2" key="1">
    <citation type="submission" date="2021-01" db="EMBL/GenBank/DDBJ databases">
        <authorList>
            <consortium name="Genoscope - CEA"/>
            <person name="William W."/>
        </authorList>
    </citation>
    <scope>NUCLEOTIDE SEQUENCE</scope>
</reference>
<keyword evidence="1" id="KW-0472">Membrane</keyword>
<dbReference type="AlphaFoldDB" id="A0A8S1YL79"/>
<gene>
    <name evidence="2" type="ORF">POCTA_138.1.T1770023</name>
</gene>
<organism evidence="2 3">
    <name type="scientific">Paramecium octaurelia</name>
    <dbReference type="NCBI Taxonomy" id="43137"/>
    <lineage>
        <taxon>Eukaryota</taxon>
        <taxon>Sar</taxon>
        <taxon>Alveolata</taxon>
        <taxon>Ciliophora</taxon>
        <taxon>Intramacronucleata</taxon>
        <taxon>Oligohymenophorea</taxon>
        <taxon>Peniculida</taxon>
        <taxon>Parameciidae</taxon>
        <taxon>Paramecium</taxon>
    </lineage>
</organism>
<evidence type="ECO:0000256" key="1">
    <source>
        <dbReference type="SAM" id="Phobius"/>
    </source>
</evidence>
<comment type="caution">
    <text evidence="2">The sequence shown here is derived from an EMBL/GenBank/DDBJ whole genome shotgun (WGS) entry which is preliminary data.</text>
</comment>
<protein>
    <submittedName>
        <fullName evidence="2">Uncharacterized protein</fullName>
    </submittedName>
</protein>
<evidence type="ECO:0000313" key="2">
    <source>
        <dbReference type="EMBL" id="CAD8214443.1"/>
    </source>
</evidence>
<evidence type="ECO:0000313" key="3">
    <source>
        <dbReference type="Proteomes" id="UP000683925"/>
    </source>
</evidence>